<dbReference type="PROSITE" id="PS51318">
    <property type="entry name" value="TAT"/>
    <property type="match status" value="1"/>
</dbReference>
<proteinExistence type="inferred from homology"/>
<keyword evidence="3" id="KW-0813">Transport</keyword>
<dbReference type="GeneID" id="78119636"/>
<comment type="subcellular location">
    <subcellularLocation>
        <location evidence="1">Cell envelope</location>
    </subcellularLocation>
</comment>
<dbReference type="PANTHER" id="PTHR43649:SF31">
    <property type="entry name" value="SN-GLYCEROL-3-PHOSPHATE-BINDING PERIPLASMIC PROTEIN UGPB"/>
    <property type="match status" value="1"/>
</dbReference>
<accession>A0A3R8X876</accession>
<dbReference type="Proteomes" id="UP000274327">
    <property type="component" value="Unassembled WGS sequence"/>
</dbReference>
<evidence type="ECO:0000313" key="6">
    <source>
        <dbReference type="Proteomes" id="UP000274327"/>
    </source>
</evidence>
<keyword evidence="6" id="KW-1185">Reference proteome</keyword>
<dbReference type="PROSITE" id="PS51257">
    <property type="entry name" value="PROKAR_LIPOPROTEIN"/>
    <property type="match status" value="1"/>
</dbReference>
<dbReference type="PANTHER" id="PTHR43649">
    <property type="entry name" value="ARABINOSE-BINDING PROTEIN-RELATED"/>
    <property type="match status" value="1"/>
</dbReference>
<reference evidence="5 6" key="1">
    <citation type="submission" date="2018-07" db="EMBL/GenBank/DDBJ databases">
        <title>Brachybacteriurn paraconglorneratum KCTC 9916.</title>
        <authorList>
            <person name="Li Y."/>
        </authorList>
    </citation>
    <scope>NUCLEOTIDE SEQUENCE [LARGE SCALE GENOMIC DNA]</scope>
    <source>
        <strain evidence="5 6">KCTC 9916</strain>
    </source>
</reference>
<evidence type="ECO:0000256" key="1">
    <source>
        <dbReference type="ARBA" id="ARBA00004196"/>
    </source>
</evidence>
<dbReference type="InterPro" id="IPR050490">
    <property type="entry name" value="Bact_solute-bd_prot1"/>
</dbReference>
<keyword evidence="4" id="KW-0732">Signal</keyword>
<dbReference type="AlphaFoldDB" id="A0A3R8X876"/>
<dbReference type="RefSeq" id="WP_126984479.1">
    <property type="nucleotide sequence ID" value="NZ_ML133851.1"/>
</dbReference>
<evidence type="ECO:0000256" key="2">
    <source>
        <dbReference type="ARBA" id="ARBA00008520"/>
    </source>
</evidence>
<gene>
    <name evidence="5" type="ORF">DS079_01135</name>
</gene>
<dbReference type="Gene3D" id="3.40.190.10">
    <property type="entry name" value="Periplasmic binding protein-like II"/>
    <property type="match status" value="1"/>
</dbReference>
<dbReference type="SUPFAM" id="SSF53850">
    <property type="entry name" value="Periplasmic binding protein-like II"/>
    <property type="match status" value="1"/>
</dbReference>
<evidence type="ECO:0000313" key="5">
    <source>
        <dbReference type="EMBL" id="RRR20039.1"/>
    </source>
</evidence>
<comment type="similarity">
    <text evidence="2">Belongs to the bacterial solute-binding protein 1 family.</text>
</comment>
<protein>
    <submittedName>
        <fullName evidence="5">Sugar ABC transporter substrate-binding protein</fullName>
    </submittedName>
</protein>
<sequence>MPTRRQLLLTAAATGLVGVGALSGCSRGAPAELEDGDRLRMRVWSEAAGAAYEESLAAFTADSGIEVELEVLSWDDYWTQLPLDVAGGTLPDVLWMNTAHLAETQAAEVLLDVGEIVGGDSSAWEQVATDLHRIDETLWGVPQYYDQSLLIANQGLVAAAGGDASALVFDPGAGSDPLRELATALTADGEGRHPGDEGFDPAARTTHGFSAHPDRSSVLGPFLAGQGGAWQDEEGAVTLATEQGVAAIQYLADLASSHLAPAAAETVEEPGRCLDLFVGGRLGLLQTGTYDLHTLAEEIDGAFEWTLHPVVAGPEGARPLVHSVAAAGVDPDDEDRAAAIGRLLGWLGSVEGQRPLAENRLGIPAHRDLRGAWEESWAGVGVDVSAVEVPQDPALPEHGARSAEATGEALAIIAEVFRGDTTAEEALPRAQEAARTVMS</sequence>
<name>A0A3R8X876_9MICO</name>
<organism evidence="5 6">
    <name type="scientific">Brachybacterium paraconglomeratum</name>
    <dbReference type="NCBI Taxonomy" id="173362"/>
    <lineage>
        <taxon>Bacteria</taxon>
        <taxon>Bacillati</taxon>
        <taxon>Actinomycetota</taxon>
        <taxon>Actinomycetes</taxon>
        <taxon>Micrococcales</taxon>
        <taxon>Dermabacteraceae</taxon>
        <taxon>Brachybacterium</taxon>
    </lineage>
</organism>
<dbReference type="InterPro" id="IPR006311">
    <property type="entry name" value="TAT_signal"/>
</dbReference>
<dbReference type="GO" id="GO:0030313">
    <property type="term" value="C:cell envelope"/>
    <property type="evidence" value="ECO:0007669"/>
    <property type="project" value="UniProtKB-SubCell"/>
</dbReference>
<comment type="caution">
    <text evidence="5">The sequence shown here is derived from an EMBL/GenBank/DDBJ whole genome shotgun (WGS) entry which is preliminary data.</text>
</comment>
<evidence type="ECO:0000256" key="4">
    <source>
        <dbReference type="ARBA" id="ARBA00022729"/>
    </source>
</evidence>
<dbReference type="EMBL" id="QOCI01000001">
    <property type="protein sequence ID" value="RRR20039.1"/>
    <property type="molecule type" value="Genomic_DNA"/>
</dbReference>
<evidence type="ECO:0000256" key="3">
    <source>
        <dbReference type="ARBA" id="ARBA00022448"/>
    </source>
</evidence>
<dbReference type="Pfam" id="PF01547">
    <property type="entry name" value="SBP_bac_1"/>
    <property type="match status" value="1"/>
</dbReference>
<dbReference type="InterPro" id="IPR006059">
    <property type="entry name" value="SBP"/>
</dbReference>